<dbReference type="SUPFAM" id="SSF53649">
    <property type="entry name" value="Alkaline phosphatase-like"/>
    <property type="match status" value="1"/>
</dbReference>
<dbReference type="EMBL" id="JAENIM010000045">
    <property type="protein sequence ID" value="MBK1792445.1"/>
    <property type="molecule type" value="Genomic_DNA"/>
</dbReference>
<dbReference type="PANTHER" id="PTHR42693:SF53">
    <property type="entry name" value="ENDO-4-O-SULFATASE"/>
    <property type="match status" value="1"/>
</dbReference>
<dbReference type="InterPro" id="IPR000917">
    <property type="entry name" value="Sulfatase_N"/>
</dbReference>
<evidence type="ECO:0000256" key="2">
    <source>
        <dbReference type="ARBA" id="ARBA00022723"/>
    </source>
</evidence>
<dbReference type="Pfam" id="PF00884">
    <property type="entry name" value="Sulfatase"/>
    <property type="match status" value="2"/>
</dbReference>
<feature type="domain" description="Sulfatase N-terminal" evidence="5">
    <location>
        <begin position="24"/>
        <end position="134"/>
    </location>
</feature>
<sequence>MNTYISALAALSLLSQLPTYGERPNIVFIIADDISQEDLGCYGHPTIQSPHIDALAAAGMRFDNAYVTASSCSPSRCSIITGRYPHNTGAPELHQLLPDDQVTFTKLLRDAGYYTILSGKNHMIGRNSQAFEKRSNGRGPGRQEDWVELLQNRPKDKPFFAWFASVDAHRPWNFDDNAPTYEHDQVVVPPYIIDNEVTRTDFTGYYHEVSRYDYYIGEVVAELKSQGVLDNTLILVTADNGRPFPRCKTRLYDSGLKTPWIVHFPKLISQPATSDSLISSIDFSATCLELAGVEIPPSVQGVSFLPVLKDPKAKSRELIFGERNWHMYRGHERMVRFGDLVYIKNNTPNDSNLSYESGTNYPSGTEMWKAQAAGQLSAMQEQMFETQVEELFDLTKDPMQTNNLANNPEYAKALEQGRKLLGQWTKQTGDSVPDQLTPDKHAPPKIVDGEVIYPVRKGKILRGTLPGSENKATKINHPGPIWLKP</sequence>
<dbReference type="GO" id="GO:0004065">
    <property type="term" value="F:arylsulfatase activity"/>
    <property type="evidence" value="ECO:0007669"/>
    <property type="project" value="TreeGrafter"/>
</dbReference>
<evidence type="ECO:0000313" key="6">
    <source>
        <dbReference type="EMBL" id="MBK1792445.1"/>
    </source>
</evidence>
<proteinExistence type="inferred from homology"/>
<dbReference type="PANTHER" id="PTHR42693">
    <property type="entry name" value="ARYLSULFATASE FAMILY MEMBER"/>
    <property type="match status" value="1"/>
</dbReference>
<evidence type="ECO:0000256" key="1">
    <source>
        <dbReference type="ARBA" id="ARBA00008779"/>
    </source>
</evidence>
<keyword evidence="3" id="KW-0378">Hydrolase</keyword>
<accession>A0A8J7SN26</accession>
<dbReference type="InterPro" id="IPR017850">
    <property type="entry name" value="Alkaline_phosphatase_core_sf"/>
</dbReference>
<reference evidence="6" key="1">
    <citation type="submission" date="2021-01" db="EMBL/GenBank/DDBJ databases">
        <title>Modified the classification status of verrucomicrobia.</title>
        <authorList>
            <person name="Feng X."/>
        </authorList>
    </citation>
    <scope>NUCLEOTIDE SEQUENCE</scope>
    <source>
        <strain evidence="6">_KCTC 22039</strain>
    </source>
</reference>
<gene>
    <name evidence="6" type="ORF">JIN82_14875</name>
</gene>
<keyword evidence="2" id="KW-0479">Metal-binding</keyword>
<dbReference type="PROSITE" id="PS00523">
    <property type="entry name" value="SULFATASE_1"/>
    <property type="match status" value="1"/>
</dbReference>
<protein>
    <submittedName>
        <fullName evidence="6">Sulfatase</fullName>
    </submittedName>
</protein>
<dbReference type="InterPro" id="IPR050738">
    <property type="entry name" value="Sulfatase"/>
</dbReference>
<comment type="caution">
    <text evidence="6">The sequence shown here is derived from an EMBL/GenBank/DDBJ whole genome shotgun (WGS) entry which is preliminary data.</text>
</comment>
<dbReference type="RefSeq" id="WP_200312456.1">
    <property type="nucleotide sequence ID" value="NZ_JAENIM010000045.1"/>
</dbReference>
<name>A0A8J7SN26_9BACT</name>
<evidence type="ECO:0000256" key="4">
    <source>
        <dbReference type="ARBA" id="ARBA00022837"/>
    </source>
</evidence>
<dbReference type="GO" id="GO:0046872">
    <property type="term" value="F:metal ion binding"/>
    <property type="evidence" value="ECO:0007669"/>
    <property type="project" value="UniProtKB-KW"/>
</dbReference>
<dbReference type="Gene3D" id="3.40.720.10">
    <property type="entry name" value="Alkaline Phosphatase, subunit A"/>
    <property type="match status" value="1"/>
</dbReference>
<evidence type="ECO:0000313" key="7">
    <source>
        <dbReference type="Proteomes" id="UP000624703"/>
    </source>
</evidence>
<dbReference type="AlphaFoldDB" id="A0A8J7SN26"/>
<dbReference type="InterPro" id="IPR024607">
    <property type="entry name" value="Sulfatase_CS"/>
</dbReference>
<evidence type="ECO:0000256" key="3">
    <source>
        <dbReference type="ARBA" id="ARBA00022801"/>
    </source>
</evidence>
<dbReference type="CDD" id="cd16027">
    <property type="entry name" value="SGSH"/>
    <property type="match status" value="1"/>
</dbReference>
<dbReference type="Proteomes" id="UP000624703">
    <property type="component" value="Unassembled WGS sequence"/>
</dbReference>
<organism evidence="6 7">
    <name type="scientific">Persicirhabdus sediminis</name>
    <dbReference type="NCBI Taxonomy" id="454144"/>
    <lineage>
        <taxon>Bacteria</taxon>
        <taxon>Pseudomonadati</taxon>
        <taxon>Verrucomicrobiota</taxon>
        <taxon>Verrucomicrobiia</taxon>
        <taxon>Verrucomicrobiales</taxon>
        <taxon>Verrucomicrobiaceae</taxon>
        <taxon>Persicirhabdus</taxon>
    </lineage>
</organism>
<comment type="similarity">
    <text evidence="1">Belongs to the sulfatase family.</text>
</comment>
<keyword evidence="4" id="KW-0106">Calcium</keyword>
<keyword evidence="7" id="KW-1185">Reference proteome</keyword>
<evidence type="ECO:0000259" key="5">
    <source>
        <dbReference type="Pfam" id="PF00884"/>
    </source>
</evidence>
<feature type="domain" description="Sulfatase N-terminal" evidence="5">
    <location>
        <begin position="145"/>
        <end position="293"/>
    </location>
</feature>